<reference evidence="2" key="1">
    <citation type="submission" date="2020-05" db="EMBL/GenBank/DDBJ databases">
        <authorList>
            <person name="Chiriac C."/>
            <person name="Salcher M."/>
            <person name="Ghai R."/>
            <person name="Kavagutti S V."/>
        </authorList>
    </citation>
    <scope>NUCLEOTIDE SEQUENCE</scope>
</reference>
<accession>A0A6J7WUF3</accession>
<evidence type="ECO:0000259" key="1">
    <source>
        <dbReference type="Pfam" id="PF21379"/>
    </source>
</evidence>
<name>A0A6J7WUF3_9CAUD</name>
<protein>
    <submittedName>
        <fullName evidence="2">Baseplate wedge subunit</fullName>
    </submittedName>
</protein>
<dbReference type="EMBL" id="LR798293">
    <property type="protein sequence ID" value="CAB5221596.1"/>
    <property type="molecule type" value="Genomic_DNA"/>
</dbReference>
<dbReference type="Pfam" id="PF21379">
    <property type="entry name" value="Gp6-like_1st"/>
    <property type="match status" value="1"/>
</dbReference>
<evidence type="ECO:0000313" key="2">
    <source>
        <dbReference type="EMBL" id="CAB5221596.1"/>
    </source>
</evidence>
<gene>
    <name evidence="2" type="ORF">UFOVP240_207</name>
</gene>
<proteinExistence type="predicted"/>
<feature type="domain" description="Baseplate wedge protein gp6-like N-terminal helical" evidence="1">
    <location>
        <begin position="15"/>
        <end position="87"/>
    </location>
</feature>
<organism evidence="2">
    <name type="scientific">uncultured Caudovirales phage</name>
    <dbReference type="NCBI Taxonomy" id="2100421"/>
    <lineage>
        <taxon>Viruses</taxon>
        <taxon>Duplodnaviria</taxon>
        <taxon>Heunggongvirae</taxon>
        <taxon>Uroviricota</taxon>
        <taxon>Caudoviricetes</taxon>
        <taxon>Peduoviridae</taxon>
        <taxon>Maltschvirus</taxon>
        <taxon>Maltschvirus maltsch</taxon>
    </lineage>
</organism>
<sequence length="610" mass="66905">MAINNKRISVAELDFDAIKLNIKNYLKGQSEFTDYDFEGSAMSVLIDLLAYNTHYNSIYTNLAVNEMFLDSASKRSSVVSLAKMLGYTPVSAKSATAVVNISISSPTSNPAVVTLPANQPFTASLDGKTYTFYNREAITVSKNNSGIYQFSNVTLVEGVPLKFKYTYTAGQRILIPNSNVDLSTLAVRVQETSSTDEYAVFSKVEDLVAANETTNVYFIKEIDNGLYELNFGNGIVGMQLSEGNVITLDYYVSSLEAANNISTFTYGGVTLLGSNLSVVTISGSSGGSAPEAISSIKFNAPRTYAAQNRAVTPEDYRVLVRSILPEAQTVQVWGGENNIPKIYGKTFICVKPTTSTKLTSVQKDYLTSSLLKRNVVSITPEIVDPDYLNINIDCTVYYNDRNTTKTPSQLTTIVKNAITKYNTDNLQVFDGLLRFSKLSSLIDSSDTSITNNITKLTITRRITPKYNLNSEYIINLINPISQEGNKLGEVFKSTGFLIPNSTNSHYLDDDENGNVRLFYYDTNYSKIIVNANIGTISYATGLINIKNLNIASLADDAFEITVKPASYDVVSALNQIVQIDETFLNVTVIADKSASGNLEAGQNYVFTSIR</sequence>
<dbReference type="Gene3D" id="3.30.300.200">
    <property type="match status" value="1"/>
</dbReference>
<dbReference type="InterPro" id="IPR049026">
    <property type="entry name" value="Gp6-like_N"/>
</dbReference>